<evidence type="ECO:0000256" key="7">
    <source>
        <dbReference type="ARBA" id="ARBA00022989"/>
    </source>
</evidence>
<sequence length="468" mass="52361">MSLQHRYLAWRELMQRYRAHFSYFWKQREALTPPPLKSEEAEFLPAVLSLQLAPVSPAGRWTARLLMALIICLVVWSVVGKVDIIVAATGKIIPSTRAKTIASVETARVEQIFVDDGQTVRAGQPLMTLDTHVIEHEQKRAEVDQDMAELQVARSRALLASITANKLTELSASNNISADKLSSARSQLDSQWLNFTSRLEDLDGEITRYSMQLPLAAQRAQDYKDLAKEHDVSVTSWLEKEQDKIELQGKLTDARHQREAFIAETRKKTEDELNEGLRQQQEAQQDVQRADAHKTQLQLTAPVDGVVQQLAVHTVGGVVTAAQPLMVIVPEQNQVEIEAIVENKDIGFIHKGQQAAVKIDAYDYTKYGMMQGEVTYVSRDAMDAGSNNIPDNMAANRGEASESAAKPQNSQYSVHIRLDQKTMNIDGEPSALKPGMSTSIEIKTGSRRVIEYFLSPLIQHTHESLNER</sequence>
<keyword evidence="7 9" id="KW-1133">Transmembrane helix</keyword>
<keyword evidence="4 9" id="KW-1003">Cell membrane</keyword>
<comment type="caution">
    <text evidence="13">The sequence shown here is derived from an EMBL/GenBank/DDBJ whole genome shotgun (WGS) entry which is preliminary data.</text>
</comment>
<evidence type="ECO:0000256" key="3">
    <source>
        <dbReference type="ARBA" id="ARBA00022448"/>
    </source>
</evidence>
<dbReference type="InterPro" id="IPR010129">
    <property type="entry name" value="T1SS_HlyD"/>
</dbReference>
<evidence type="ECO:0000256" key="1">
    <source>
        <dbReference type="ARBA" id="ARBA00004377"/>
    </source>
</evidence>
<organism evidence="13 14">
    <name type="scientific">Buttiauxella gaviniae</name>
    <dbReference type="NCBI Taxonomy" id="82990"/>
    <lineage>
        <taxon>Bacteria</taxon>
        <taxon>Pseudomonadati</taxon>
        <taxon>Pseudomonadota</taxon>
        <taxon>Gammaproteobacteria</taxon>
        <taxon>Enterobacterales</taxon>
        <taxon>Enterobacteriaceae</taxon>
        <taxon>Buttiauxella</taxon>
    </lineage>
</organism>
<dbReference type="Pfam" id="PF26002">
    <property type="entry name" value="Beta-barrel_AprE"/>
    <property type="match status" value="1"/>
</dbReference>
<evidence type="ECO:0000256" key="4">
    <source>
        <dbReference type="ARBA" id="ARBA00022475"/>
    </source>
</evidence>
<evidence type="ECO:0000256" key="10">
    <source>
        <dbReference type="SAM" id="MobiDB-lite"/>
    </source>
</evidence>
<keyword evidence="5 9" id="KW-0997">Cell inner membrane</keyword>
<evidence type="ECO:0000259" key="11">
    <source>
        <dbReference type="Pfam" id="PF25988"/>
    </source>
</evidence>
<dbReference type="EMBL" id="JBFMVT010000002">
    <property type="protein sequence ID" value="MEW7314997.1"/>
    <property type="molecule type" value="Genomic_DNA"/>
</dbReference>
<dbReference type="Gene3D" id="1.10.287.470">
    <property type="entry name" value="Helix hairpin bin"/>
    <property type="match status" value="1"/>
</dbReference>
<dbReference type="PANTHER" id="PTHR30386:SF27">
    <property type="entry name" value="MEMBRANE FUSION PROTEIN (MFP) FAMILY PROTEIN"/>
    <property type="match status" value="1"/>
</dbReference>
<feature type="compositionally biased region" description="Low complexity" evidence="10">
    <location>
        <begin position="278"/>
        <end position="287"/>
    </location>
</feature>
<dbReference type="Gene3D" id="2.40.30.170">
    <property type="match status" value="1"/>
</dbReference>
<dbReference type="NCBIfam" id="TIGR01843">
    <property type="entry name" value="type_I_hlyD"/>
    <property type="match status" value="1"/>
</dbReference>
<proteinExistence type="inferred from homology"/>
<dbReference type="RefSeq" id="WP_367597005.1">
    <property type="nucleotide sequence ID" value="NZ_JBFMVT010000002.1"/>
</dbReference>
<dbReference type="Proteomes" id="UP001555342">
    <property type="component" value="Unassembled WGS sequence"/>
</dbReference>
<dbReference type="Pfam" id="PF25988">
    <property type="entry name" value="HH_CyaD"/>
    <property type="match status" value="1"/>
</dbReference>
<feature type="region of interest" description="Disordered" evidence="10">
    <location>
        <begin position="269"/>
        <end position="289"/>
    </location>
</feature>
<evidence type="ECO:0000313" key="14">
    <source>
        <dbReference type="Proteomes" id="UP001555342"/>
    </source>
</evidence>
<evidence type="ECO:0000259" key="12">
    <source>
        <dbReference type="Pfam" id="PF26002"/>
    </source>
</evidence>
<dbReference type="PANTHER" id="PTHR30386">
    <property type="entry name" value="MEMBRANE FUSION SUBUNIT OF EMRAB-TOLC MULTIDRUG EFFLUX PUMP"/>
    <property type="match status" value="1"/>
</dbReference>
<reference evidence="13 14" key="1">
    <citation type="submission" date="2024-07" db="EMBL/GenBank/DDBJ databases">
        <authorList>
            <person name="Wang L."/>
        </authorList>
    </citation>
    <scope>NUCLEOTIDE SEQUENCE [LARGE SCALE GENOMIC DNA]</scope>
    <source>
        <strain evidence="13 14">WL359</strain>
    </source>
</reference>
<keyword evidence="3 9" id="KW-0813">Transport</keyword>
<dbReference type="PRINTS" id="PR01490">
    <property type="entry name" value="RTXTOXIND"/>
</dbReference>
<dbReference type="Gene3D" id="2.40.50.100">
    <property type="match status" value="2"/>
</dbReference>
<evidence type="ECO:0000256" key="9">
    <source>
        <dbReference type="RuleBase" id="RU365093"/>
    </source>
</evidence>
<keyword evidence="6 9" id="KW-0812">Transmembrane</keyword>
<comment type="subcellular location">
    <subcellularLocation>
        <location evidence="1 9">Cell inner membrane</location>
        <topology evidence="1 9">Single-pass membrane protein</topology>
    </subcellularLocation>
</comment>
<accession>A0ABV3NZL6</accession>
<feature type="transmembrane region" description="Helical" evidence="9">
    <location>
        <begin position="61"/>
        <end position="79"/>
    </location>
</feature>
<comment type="similarity">
    <text evidence="2 9">Belongs to the membrane fusion protein (MFP) (TC 8.A.1) family.</text>
</comment>
<evidence type="ECO:0000256" key="2">
    <source>
        <dbReference type="ARBA" id="ARBA00009477"/>
    </source>
</evidence>
<evidence type="ECO:0000313" key="13">
    <source>
        <dbReference type="EMBL" id="MEW7314997.1"/>
    </source>
</evidence>
<feature type="domain" description="AprE-like beta-barrel" evidence="12">
    <location>
        <begin position="337"/>
        <end position="383"/>
    </location>
</feature>
<name>A0ABV3NZL6_9ENTR</name>
<dbReference type="InterPro" id="IPR058982">
    <property type="entry name" value="Beta-barrel_AprE"/>
</dbReference>
<evidence type="ECO:0000256" key="6">
    <source>
        <dbReference type="ARBA" id="ARBA00022692"/>
    </source>
</evidence>
<feature type="domain" description="CyaD-like alpha-helical hairpin" evidence="11">
    <location>
        <begin position="130"/>
        <end position="296"/>
    </location>
</feature>
<keyword evidence="8 9" id="KW-0472">Membrane</keyword>
<evidence type="ECO:0000256" key="8">
    <source>
        <dbReference type="ARBA" id="ARBA00023136"/>
    </source>
</evidence>
<dbReference type="SUPFAM" id="SSF111369">
    <property type="entry name" value="HlyD-like secretion proteins"/>
    <property type="match status" value="1"/>
</dbReference>
<dbReference type="InterPro" id="IPR059040">
    <property type="entry name" value="HH_CyaD-like"/>
</dbReference>
<keyword evidence="14" id="KW-1185">Reference proteome</keyword>
<gene>
    <name evidence="13" type="ORF">AB1E22_20200</name>
</gene>
<evidence type="ECO:0000256" key="5">
    <source>
        <dbReference type="ARBA" id="ARBA00022519"/>
    </source>
</evidence>
<dbReference type="InterPro" id="IPR050739">
    <property type="entry name" value="MFP"/>
</dbReference>
<protein>
    <recommendedName>
        <fullName evidence="9">Membrane fusion protein (MFP) family protein</fullName>
    </recommendedName>
</protein>